<dbReference type="AlphaFoldDB" id="A0A914VAC5"/>
<accession>A0A914VAC5</accession>
<dbReference type="WBParaSite" id="PSAMB.scaffold171size69667.g2881.t1">
    <property type="protein sequence ID" value="PSAMB.scaffold171size69667.g2881.t1"/>
    <property type="gene ID" value="PSAMB.scaffold171size69667.g2881"/>
</dbReference>
<dbReference type="Proteomes" id="UP000887566">
    <property type="component" value="Unplaced"/>
</dbReference>
<proteinExistence type="predicted"/>
<evidence type="ECO:0000256" key="1">
    <source>
        <dbReference type="SAM" id="Phobius"/>
    </source>
</evidence>
<keyword evidence="2" id="KW-1185">Reference proteome</keyword>
<protein>
    <submittedName>
        <fullName evidence="3">Gustatory receptor</fullName>
    </submittedName>
</protein>
<evidence type="ECO:0000313" key="3">
    <source>
        <dbReference type="WBParaSite" id="PSAMB.scaffold171size69667.g2881.t1"/>
    </source>
</evidence>
<sequence length="103" mass="11317">MNALVCCVVANLHDEIIASRDHILFRVANENADADLDENIYQTVGIIVKQATTDIGITALGFFKISKGALLMTYSFVITYVVILLQSPLNSSGRVHLNNTTDY</sequence>
<evidence type="ECO:0000313" key="2">
    <source>
        <dbReference type="Proteomes" id="UP000887566"/>
    </source>
</evidence>
<reference evidence="3" key="1">
    <citation type="submission" date="2022-11" db="UniProtKB">
        <authorList>
            <consortium name="WormBaseParasite"/>
        </authorList>
    </citation>
    <scope>IDENTIFICATION</scope>
</reference>
<feature type="transmembrane region" description="Helical" evidence="1">
    <location>
        <begin position="69"/>
        <end position="89"/>
    </location>
</feature>
<keyword evidence="1" id="KW-1133">Transmembrane helix</keyword>
<keyword evidence="1" id="KW-0472">Membrane</keyword>
<keyword evidence="1" id="KW-0812">Transmembrane</keyword>
<organism evidence="2 3">
    <name type="scientific">Plectus sambesii</name>
    <dbReference type="NCBI Taxonomy" id="2011161"/>
    <lineage>
        <taxon>Eukaryota</taxon>
        <taxon>Metazoa</taxon>
        <taxon>Ecdysozoa</taxon>
        <taxon>Nematoda</taxon>
        <taxon>Chromadorea</taxon>
        <taxon>Plectida</taxon>
        <taxon>Plectina</taxon>
        <taxon>Plectoidea</taxon>
        <taxon>Plectidae</taxon>
        <taxon>Plectus</taxon>
    </lineage>
</organism>
<name>A0A914VAC5_9BILA</name>